<evidence type="ECO:0000256" key="7">
    <source>
        <dbReference type="ARBA" id="ARBA00022827"/>
    </source>
</evidence>
<evidence type="ECO:0000256" key="11">
    <source>
        <dbReference type="PIRSR" id="PIRSR000171-1"/>
    </source>
</evidence>
<comment type="similarity">
    <text evidence="3 12">Belongs to the FAD-dependent oxidoreductase 2 family. NadB subfamily.</text>
</comment>
<dbReference type="Gene3D" id="3.90.700.10">
    <property type="entry name" value="Succinate dehydrogenase/fumarate reductase flavoprotein, catalytic domain"/>
    <property type="match status" value="1"/>
</dbReference>
<dbReference type="EC" id="1.4.3.16" evidence="4 10"/>
<feature type="domain" description="FAD-dependent oxidoreductase 2 FAD-binding" evidence="13">
    <location>
        <begin position="5"/>
        <end position="387"/>
    </location>
</feature>
<dbReference type="Gene3D" id="1.20.58.100">
    <property type="entry name" value="Fumarate reductase/succinate dehydrogenase flavoprotein-like, C-terminal domain"/>
    <property type="match status" value="1"/>
</dbReference>
<evidence type="ECO:0000256" key="6">
    <source>
        <dbReference type="ARBA" id="ARBA00022642"/>
    </source>
</evidence>
<organism evidence="15 16">
    <name type="scientific">Candidatus Electrothrix aarhusensis</name>
    <dbReference type="NCBI Taxonomy" id="1859131"/>
    <lineage>
        <taxon>Bacteria</taxon>
        <taxon>Pseudomonadati</taxon>
        <taxon>Thermodesulfobacteriota</taxon>
        <taxon>Desulfobulbia</taxon>
        <taxon>Desulfobulbales</taxon>
        <taxon>Desulfobulbaceae</taxon>
        <taxon>Candidatus Electrothrix</taxon>
    </lineage>
</organism>
<proteinExistence type="inferred from homology"/>
<dbReference type="PANTHER" id="PTHR42716">
    <property type="entry name" value="L-ASPARTATE OXIDASE"/>
    <property type="match status" value="1"/>
</dbReference>
<evidence type="ECO:0000313" key="16">
    <source>
        <dbReference type="Proteomes" id="UP000287853"/>
    </source>
</evidence>
<dbReference type="FunFam" id="3.90.700.10:FF:000002">
    <property type="entry name" value="L-aspartate oxidase"/>
    <property type="match status" value="1"/>
</dbReference>
<comment type="cofactor">
    <cofactor evidence="1 12">
        <name>FAD</name>
        <dbReference type="ChEBI" id="CHEBI:57692"/>
    </cofactor>
</comment>
<dbReference type="NCBIfam" id="NF006567">
    <property type="entry name" value="PRK09077.1"/>
    <property type="match status" value="1"/>
</dbReference>
<evidence type="ECO:0000256" key="10">
    <source>
        <dbReference type="NCBIfam" id="TIGR00551"/>
    </source>
</evidence>
<accession>A0A3S3QG48</accession>
<dbReference type="InterPro" id="IPR015939">
    <property type="entry name" value="Fum_Rdtase/Succ_DH_flav-like_C"/>
</dbReference>
<name>A0A3S3QG48_9BACT</name>
<dbReference type="PIRSF" id="PIRSF000171">
    <property type="entry name" value="SDHA_APRA_LASPO"/>
    <property type="match status" value="1"/>
</dbReference>
<dbReference type="Gene3D" id="3.50.50.60">
    <property type="entry name" value="FAD/NAD(P)-binding domain"/>
    <property type="match status" value="1"/>
</dbReference>
<dbReference type="GO" id="GO:0005737">
    <property type="term" value="C:cytoplasm"/>
    <property type="evidence" value="ECO:0007669"/>
    <property type="project" value="UniProtKB-SubCell"/>
</dbReference>
<evidence type="ECO:0000313" key="15">
    <source>
        <dbReference type="EMBL" id="RWX43607.1"/>
    </source>
</evidence>
<dbReference type="Pfam" id="PF02910">
    <property type="entry name" value="Succ_DH_flav_C"/>
    <property type="match status" value="1"/>
</dbReference>
<comment type="catalytic activity">
    <reaction evidence="9">
        <text>L-aspartate + O2 = iminosuccinate + H2O2</text>
        <dbReference type="Rhea" id="RHEA:25876"/>
        <dbReference type="ChEBI" id="CHEBI:15379"/>
        <dbReference type="ChEBI" id="CHEBI:16240"/>
        <dbReference type="ChEBI" id="CHEBI:29991"/>
        <dbReference type="ChEBI" id="CHEBI:77875"/>
        <dbReference type="EC" id="1.4.3.16"/>
    </reaction>
    <physiologicalReaction direction="left-to-right" evidence="9">
        <dbReference type="Rhea" id="RHEA:25877"/>
    </physiologicalReaction>
</comment>
<evidence type="ECO:0000259" key="14">
    <source>
        <dbReference type="Pfam" id="PF02910"/>
    </source>
</evidence>
<comment type="function">
    <text evidence="12">Catalyzes the oxidation of L-aspartate to iminoaspartate.</text>
</comment>
<dbReference type="SUPFAM" id="SSF46977">
    <property type="entry name" value="Succinate dehydrogenase/fumarate reductase flavoprotein C-terminal domain"/>
    <property type="match status" value="1"/>
</dbReference>
<sequence>MFLTDILIIGSGVAGLSFALKVSSFARVTLVTKKQSADTATNLAQGGIAAVLSKHDRLEDHIQDTLISGDGLCNREIVQTVVEEGAGRVRELVDLGVSFQQGQAGEEFDLGMEGGHSARRVAHAKDMTGREIERALLAQVQANEQIEILENHMAVDLLLESKATKKSTNGKDRCIGAYVLNRTTGEVETWRAGVTVLCTGGSGKVYLYTTNPDIATGDGVAMAYRAGARVADLEFVQFHPTCFFNAKVKNFLVSEAVRGEGGVLINKKGQPFMRQYDQRGDLATRDAVARGIDTEMKKSGADCVYLDIMHKGRAFLEHRFPTIYGTCKKYGVDISQEPIPVVPAAHYMCGGVLTDKWGVSSVNNLLALGETACTGLHGANRLASNSLLEAVVFAHRAAQWVKKHWLEIADQERRSVQDWRTGRARSIEENVLISHNWDQIRRLMWNYVGIVRSKKRLQLVERRMRPILIETKEHFYNYLLTPDLIELRNIVLMADLIIKSASLRRESRGLHYLLDYPERDDVFFGKDTILDRTMNE</sequence>
<comment type="subcellular location">
    <subcellularLocation>
        <location evidence="12">Cytoplasm</location>
    </subcellularLocation>
</comment>
<dbReference type="FunFam" id="1.20.58.100:FF:000002">
    <property type="entry name" value="L-aspartate oxidase"/>
    <property type="match status" value="1"/>
</dbReference>
<dbReference type="SUPFAM" id="SSF51905">
    <property type="entry name" value="FAD/NAD(P)-binding domain"/>
    <property type="match status" value="1"/>
</dbReference>
<dbReference type="PANTHER" id="PTHR42716:SF2">
    <property type="entry name" value="L-ASPARTATE OXIDASE, CHLOROPLASTIC"/>
    <property type="match status" value="1"/>
</dbReference>
<dbReference type="EMBL" id="MTKO01000115">
    <property type="protein sequence ID" value="RWX43607.1"/>
    <property type="molecule type" value="Genomic_DNA"/>
</dbReference>
<evidence type="ECO:0000256" key="1">
    <source>
        <dbReference type="ARBA" id="ARBA00001974"/>
    </source>
</evidence>
<evidence type="ECO:0000256" key="3">
    <source>
        <dbReference type="ARBA" id="ARBA00008562"/>
    </source>
</evidence>
<evidence type="ECO:0000256" key="4">
    <source>
        <dbReference type="ARBA" id="ARBA00012173"/>
    </source>
</evidence>
<reference evidence="15 16" key="1">
    <citation type="submission" date="2017-01" db="EMBL/GenBank/DDBJ databases">
        <title>The cable genome- insights into the physiology and evolution of filamentous bacteria capable of sulfide oxidation via long distance electron transfer.</title>
        <authorList>
            <person name="Schreiber L."/>
            <person name="Bjerg J.T."/>
            <person name="Boggild A."/>
            <person name="Van De Vossenberg J."/>
            <person name="Meysman F."/>
            <person name="Nielsen L.P."/>
            <person name="Schramm A."/>
            <person name="Kjeldsen K.U."/>
        </authorList>
    </citation>
    <scope>NUCLEOTIDE SEQUENCE [LARGE SCALE GENOMIC DNA]</scope>
    <source>
        <strain evidence="15">MCF</strain>
    </source>
</reference>
<keyword evidence="16" id="KW-1185">Reference proteome</keyword>
<dbReference type="SUPFAM" id="SSF56425">
    <property type="entry name" value="Succinate dehydrogenase/fumarate reductase flavoprotein, catalytic domain"/>
    <property type="match status" value="1"/>
</dbReference>
<evidence type="ECO:0000259" key="13">
    <source>
        <dbReference type="Pfam" id="PF00890"/>
    </source>
</evidence>
<dbReference type="InterPro" id="IPR005288">
    <property type="entry name" value="NadB"/>
</dbReference>
<feature type="domain" description="Fumarate reductase/succinate dehydrogenase flavoprotein-like C-terminal" evidence="14">
    <location>
        <begin position="439"/>
        <end position="530"/>
    </location>
</feature>
<comment type="pathway">
    <text evidence="2 12">Cofactor biosynthesis; NAD(+) biosynthesis; iminoaspartate from L-aspartate (oxidase route): step 1/1.</text>
</comment>
<dbReference type="NCBIfam" id="TIGR00551">
    <property type="entry name" value="nadB"/>
    <property type="match status" value="1"/>
</dbReference>
<keyword evidence="5 12" id="KW-0285">Flavoprotein</keyword>
<dbReference type="AlphaFoldDB" id="A0A3S3QG48"/>
<dbReference type="InterPro" id="IPR003953">
    <property type="entry name" value="FAD-dep_OxRdtase_2_FAD-bd"/>
</dbReference>
<keyword evidence="8 12" id="KW-0560">Oxidoreductase</keyword>
<dbReference type="InterPro" id="IPR027477">
    <property type="entry name" value="Succ_DH/fumarate_Rdtase_cat_sf"/>
</dbReference>
<keyword evidence="6 12" id="KW-0662">Pyridine nucleotide biosynthesis</keyword>
<dbReference type="GO" id="GO:0008734">
    <property type="term" value="F:L-aspartate oxidase activity"/>
    <property type="evidence" value="ECO:0007669"/>
    <property type="project" value="UniProtKB-UniRule"/>
</dbReference>
<evidence type="ECO:0000256" key="8">
    <source>
        <dbReference type="ARBA" id="ARBA00023002"/>
    </source>
</evidence>
<dbReference type="InterPro" id="IPR037099">
    <property type="entry name" value="Fum_R/Succ_DH_flav-like_C_sf"/>
</dbReference>
<dbReference type="InterPro" id="IPR036188">
    <property type="entry name" value="FAD/NAD-bd_sf"/>
</dbReference>
<dbReference type="Proteomes" id="UP000287853">
    <property type="component" value="Unassembled WGS sequence"/>
</dbReference>
<protein>
    <recommendedName>
        <fullName evidence="4 10">L-aspartate oxidase</fullName>
        <ecNumber evidence="4 10">1.4.3.16</ecNumber>
    </recommendedName>
</protein>
<feature type="active site" description="Proton acceptor" evidence="11">
    <location>
        <position position="285"/>
    </location>
</feature>
<evidence type="ECO:0000256" key="2">
    <source>
        <dbReference type="ARBA" id="ARBA00004950"/>
    </source>
</evidence>
<dbReference type="UniPathway" id="UPA00253">
    <property type="reaction ID" value="UER00326"/>
</dbReference>
<dbReference type="GO" id="GO:0034628">
    <property type="term" value="P:'de novo' NAD+ biosynthetic process from L-aspartate"/>
    <property type="evidence" value="ECO:0007669"/>
    <property type="project" value="TreeGrafter"/>
</dbReference>
<evidence type="ECO:0000256" key="9">
    <source>
        <dbReference type="ARBA" id="ARBA00048305"/>
    </source>
</evidence>
<evidence type="ECO:0000256" key="12">
    <source>
        <dbReference type="RuleBase" id="RU362049"/>
    </source>
</evidence>
<evidence type="ECO:0000256" key="5">
    <source>
        <dbReference type="ARBA" id="ARBA00022630"/>
    </source>
</evidence>
<dbReference type="Pfam" id="PF00890">
    <property type="entry name" value="FAD_binding_2"/>
    <property type="match status" value="1"/>
</dbReference>
<gene>
    <name evidence="15" type="ORF">H206_02634</name>
</gene>
<comment type="caution">
    <text evidence="15">The sequence shown here is derived from an EMBL/GenBank/DDBJ whole genome shotgun (WGS) entry which is preliminary data.</text>
</comment>
<keyword evidence="7 12" id="KW-0274">FAD</keyword>